<sequence>MSFHEVRFPAALSFGSSGGPERRTEIVTLANGFEERNAPWSQSRRRYDAGVAMRSLDDIEALLAFFEARQGQLYGFRWKDWSDYRSCLPSLTIAHTDQLLARGDGDTHVFQMAKTYRSGLQEHRRVISKPVAGTVRVGVNGTEQREGVNFEVDTTTGLITLDEAPIPGAEVTAGYEFDVPVRFDTDRIATSVAAFRAGDMPSVPVVELRV</sequence>
<dbReference type="NCBIfam" id="TIGR02217">
    <property type="entry name" value="chp_TIGR02217"/>
    <property type="match status" value="1"/>
</dbReference>
<dbReference type="EMBL" id="AQQX01000003">
    <property type="protein sequence ID" value="KGM48854.1"/>
    <property type="molecule type" value="Genomic_DNA"/>
</dbReference>
<evidence type="ECO:0000259" key="1">
    <source>
        <dbReference type="Pfam" id="PF09343"/>
    </source>
</evidence>
<dbReference type="Pfam" id="PF09343">
    <property type="entry name" value="DUF2460"/>
    <property type="match status" value="1"/>
</dbReference>
<dbReference type="AlphaFoldDB" id="A0A0A0EER2"/>
<dbReference type="STRING" id="1461694.ATO9_09090"/>
<dbReference type="RefSeq" id="WP_043747611.1">
    <property type="nucleotide sequence ID" value="NZ_AQQX01000003.1"/>
</dbReference>
<dbReference type="GO" id="GO:0016787">
    <property type="term" value="F:hydrolase activity"/>
    <property type="evidence" value="ECO:0007669"/>
    <property type="project" value="UniProtKB-KW"/>
</dbReference>
<dbReference type="InterPro" id="IPR011740">
    <property type="entry name" value="DUF2460"/>
</dbReference>
<accession>A0A0A0EER2</accession>
<proteinExistence type="predicted"/>
<comment type="caution">
    <text evidence="2">The sequence shown here is derived from an EMBL/GenBank/DDBJ whole genome shotgun (WGS) entry which is preliminary data.</text>
</comment>
<evidence type="ECO:0000313" key="3">
    <source>
        <dbReference type="Proteomes" id="UP000030004"/>
    </source>
</evidence>
<gene>
    <name evidence="2" type="ORF">ATO9_09090</name>
</gene>
<name>A0A0A0EER2_9RHOB</name>
<reference evidence="2 3" key="1">
    <citation type="journal article" date="2015" name="Antonie Van Leeuwenhoek">
        <title>Pseudooceanicola atlanticus gen. nov. sp. nov., isolated from surface seawater of the Atlantic Ocean and reclassification of Oceanicola batsensis, Oceanicola marinus, Oceanicola nitratireducens, Oceanicola nanhaiensis, Oceanicola antarcticus and Oceanicola flagellatus, as Pseudooceanicola batsensis comb. nov., Pseudooceanicola marinus comb. nov., Pseudooceanicola nitratireducens comb. nov., Pseudooceanicola nanhaiensis comb. nov., Pseudooceanicola antarcticus comb. nov., and Pseudooceanicola flagellatus comb. nov.</title>
        <authorList>
            <person name="Lai Q."/>
            <person name="Li G."/>
            <person name="Liu X."/>
            <person name="Du Y."/>
            <person name="Sun F."/>
            <person name="Shao Z."/>
        </authorList>
    </citation>
    <scope>NUCLEOTIDE SEQUENCE [LARGE SCALE GENOMIC DNA]</scope>
    <source>
        <strain evidence="2 3">22II-s11g</strain>
    </source>
</reference>
<dbReference type="eggNOG" id="COG5448">
    <property type="taxonomic scope" value="Bacteria"/>
</dbReference>
<dbReference type="OrthoDB" id="1685145at2"/>
<feature type="domain" description="DUF2460" evidence="1">
    <location>
        <begin position="4"/>
        <end position="209"/>
    </location>
</feature>
<keyword evidence="3" id="KW-1185">Reference proteome</keyword>
<dbReference type="Proteomes" id="UP000030004">
    <property type="component" value="Unassembled WGS sequence"/>
</dbReference>
<organism evidence="2 3">
    <name type="scientific">Pseudooceanicola atlanticus</name>
    <dbReference type="NCBI Taxonomy" id="1461694"/>
    <lineage>
        <taxon>Bacteria</taxon>
        <taxon>Pseudomonadati</taxon>
        <taxon>Pseudomonadota</taxon>
        <taxon>Alphaproteobacteria</taxon>
        <taxon>Rhodobacterales</taxon>
        <taxon>Paracoccaceae</taxon>
        <taxon>Pseudooceanicola</taxon>
    </lineage>
</organism>
<keyword evidence="2" id="KW-0378">Hydrolase</keyword>
<protein>
    <submittedName>
        <fullName evidence="2">Glycoside hydrolase family 24</fullName>
    </submittedName>
</protein>
<evidence type="ECO:0000313" key="2">
    <source>
        <dbReference type="EMBL" id="KGM48854.1"/>
    </source>
</evidence>